<dbReference type="GO" id="GO:0000139">
    <property type="term" value="C:Golgi membrane"/>
    <property type="evidence" value="ECO:0007669"/>
    <property type="project" value="UniProtKB-SubCell"/>
</dbReference>
<evidence type="ECO:0000256" key="2">
    <source>
        <dbReference type="ARBA" id="ARBA00005927"/>
    </source>
</evidence>
<dbReference type="GO" id="GO:0016192">
    <property type="term" value="P:vesicle-mediated transport"/>
    <property type="evidence" value="ECO:0007669"/>
    <property type="project" value="UniProtKB-KW"/>
</dbReference>
<dbReference type="CDD" id="cd09233">
    <property type="entry name" value="ACE1-Sec16-like"/>
    <property type="match status" value="1"/>
</dbReference>
<dbReference type="GO" id="GO:0015031">
    <property type="term" value="P:protein transport"/>
    <property type="evidence" value="ECO:0007669"/>
    <property type="project" value="UniProtKB-KW"/>
</dbReference>
<keyword evidence="4 6" id="KW-0256">Endoplasmic reticulum</keyword>
<keyword evidence="11" id="KW-1185">Reference proteome</keyword>
<gene>
    <name evidence="10" type="ORF">CFOL_v3_05559</name>
</gene>
<keyword evidence="3 6" id="KW-0813">Transport</keyword>
<dbReference type="GO" id="GO:0070973">
    <property type="term" value="P:protein localization to endoplasmic reticulum exit site"/>
    <property type="evidence" value="ECO:0007669"/>
    <property type="project" value="TreeGrafter"/>
</dbReference>
<feature type="domain" description="Sec16 central conserved" evidence="9">
    <location>
        <begin position="535"/>
        <end position="658"/>
    </location>
</feature>
<evidence type="ECO:0000259" key="8">
    <source>
        <dbReference type="Pfam" id="PF12931"/>
    </source>
</evidence>
<feature type="region of interest" description="Disordered" evidence="7">
    <location>
        <begin position="446"/>
        <end position="469"/>
    </location>
</feature>
<accession>A0A1Q3B2B8</accession>
<keyword evidence="6" id="KW-0472">Membrane</keyword>
<evidence type="ECO:0000256" key="4">
    <source>
        <dbReference type="ARBA" id="ARBA00022824"/>
    </source>
</evidence>
<keyword evidence="5 6" id="KW-0931">ER-Golgi transport</keyword>
<organism evidence="10 11">
    <name type="scientific">Cephalotus follicularis</name>
    <name type="common">Albany pitcher plant</name>
    <dbReference type="NCBI Taxonomy" id="3775"/>
    <lineage>
        <taxon>Eukaryota</taxon>
        <taxon>Viridiplantae</taxon>
        <taxon>Streptophyta</taxon>
        <taxon>Embryophyta</taxon>
        <taxon>Tracheophyta</taxon>
        <taxon>Spermatophyta</taxon>
        <taxon>Magnoliopsida</taxon>
        <taxon>eudicotyledons</taxon>
        <taxon>Gunneridae</taxon>
        <taxon>Pentapetalae</taxon>
        <taxon>rosids</taxon>
        <taxon>fabids</taxon>
        <taxon>Oxalidales</taxon>
        <taxon>Cephalotaceae</taxon>
        <taxon>Cephalotus</taxon>
    </lineage>
</organism>
<feature type="domain" description="Sec16 Sec23-binding" evidence="8">
    <location>
        <begin position="720"/>
        <end position="976"/>
    </location>
</feature>
<dbReference type="Gene3D" id="1.25.40.1030">
    <property type="match status" value="1"/>
</dbReference>
<evidence type="ECO:0000313" key="11">
    <source>
        <dbReference type="Proteomes" id="UP000187406"/>
    </source>
</evidence>
<comment type="caution">
    <text evidence="10">The sequence shown here is derived from an EMBL/GenBank/DDBJ whole genome shotgun (WGS) entry which is preliminary data.</text>
</comment>
<evidence type="ECO:0000256" key="3">
    <source>
        <dbReference type="ARBA" id="ARBA00022448"/>
    </source>
</evidence>
<dbReference type="STRING" id="3775.A0A1Q3B2B8"/>
<feature type="compositionally biased region" description="Low complexity" evidence="7">
    <location>
        <begin position="1304"/>
        <end position="1314"/>
    </location>
</feature>
<evidence type="ECO:0000256" key="7">
    <source>
        <dbReference type="SAM" id="MobiDB-lite"/>
    </source>
</evidence>
<dbReference type="InParanoid" id="A0A1Q3B2B8"/>
<dbReference type="OrthoDB" id="8918678at2759"/>
<dbReference type="EMBL" id="BDDD01000236">
    <property type="protein sequence ID" value="GAV62035.1"/>
    <property type="molecule type" value="Genomic_DNA"/>
</dbReference>
<dbReference type="InterPro" id="IPR024340">
    <property type="entry name" value="Sec16_CCD"/>
</dbReference>
<dbReference type="GO" id="GO:0070971">
    <property type="term" value="C:endoplasmic reticulum exit site"/>
    <property type="evidence" value="ECO:0007669"/>
    <property type="project" value="TreeGrafter"/>
</dbReference>
<protein>
    <recommendedName>
        <fullName evidence="6">Protein transport protein sec16</fullName>
    </recommendedName>
</protein>
<feature type="region of interest" description="Disordered" evidence="7">
    <location>
        <begin position="1295"/>
        <end position="1389"/>
    </location>
</feature>
<dbReference type="Pfam" id="PF12931">
    <property type="entry name" value="TPR_Sec16"/>
    <property type="match status" value="1"/>
</dbReference>
<feature type="compositionally biased region" description="Polar residues" evidence="7">
    <location>
        <begin position="1082"/>
        <end position="1091"/>
    </location>
</feature>
<proteinExistence type="inferred from homology"/>
<name>A0A1Q3B2B8_CEPFO</name>
<dbReference type="GO" id="GO:0012507">
    <property type="term" value="C:ER to Golgi transport vesicle membrane"/>
    <property type="evidence" value="ECO:0007669"/>
    <property type="project" value="TreeGrafter"/>
</dbReference>
<feature type="compositionally biased region" description="Low complexity" evidence="7">
    <location>
        <begin position="1323"/>
        <end position="1334"/>
    </location>
</feature>
<evidence type="ECO:0000259" key="9">
    <source>
        <dbReference type="Pfam" id="PF12932"/>
    </source>
</evidence>
<sequence>MASPPFEWVDQIDEEFFDKLVNDDDGVKSEFRVSKPSIVEGNDDFDELTAFSNLSINEVDPNVVVASNCGIVNAGIEAECYGHDGGALESVEDTVVAKASDSVIPSNVNKGTSEGGMGGDGKFDSTIDESNVVAVTVKEVQWSAFSPDLHLRDGSGFGSYSDIFNEMGDDSADPFANMSEMDNLGAEFNSLTGVSSNSVAEGKYSGAGSEQNLTSSQIIEQDLSSSQYWENLYPGWRYDPSTGQWHQLDGYANVSAYATMASSVNNHESFNASSQSANDGVVVSDQRSEVYHLQQTAQTVAGSVIQESTTASLTYSSHSSQGNMGYPAHMVFDPQYPGWYYDTNAQEWKSLESYNVNQSTGIDSNQQYQSKNTESYGSRSPVSQDQFTNWDGSISNYNQENMATWQAQPVANIVTTGFTEKNNTGDPYGSTGRLSNFAELHTGFKPSGSVTPYGQASRSTDHNSGASGFRSFIPTVQLSQHPNQNTMETSQPMHSKPSYTDSQGSIGFLQQQFLGGTQFTTTIGEGRSSAGRPSHTLVTFGFGGKLIVMRSNSYLQSNLAHGNQGSVGGVLNVHNLMEIFMDKTDVSNFGLGSHGYFHALCHDSFPGPLVGGYIGNKELNKWIDDRIANCESSYMDCGNGEVSGLLLSLLKIACQYYGKLRSPFGTDQALKESDSPEPAVANLFASAKRNCLQSSEYGAFMRCLQNFPSEALIQATALEVQKLLISGRKKEALQCAQEGQLWGPALVLASQFGDQFYGYTVKQMALKQLVAGSPLRTLCLLIAGQPADIFSSDITTTGNSLPALTGSNCMLDKWEENLAIITANRTKDDELVIVHLGDCLWKERAEVSAAHICYLIAEANFEPYSDSARLCLIGADHWKFPRTYASPEAIQRTELYEYSKVLGNSQFLLLPFQPYKLIYAYMLAEVGKIADSLKYCQAILKSLRTGRTSEVETWKQLVVSLEERLKTHQQGGYSTNLAPTKLVGKLLNFFDNTALRVVGDLPPPVPSTSHGGVQFNEIAHQQGGPKVSSSSSLAMPTPSLVPLVSVEPISGWTGETNGPVVPNKSISEPDFGRSPRKVGSSKEANSPNTPEKPSVPSGSSRFGRFGSQLFQKTVGLVLRSRPDRQAKLGEANRFYYDEKLKRWVEEGAEPPAEEAGLPPPPTTAAFQNGMPDQHMNVSPKIEGFHTKIGLENKSPISSERSSGIPPVPPSSNQFSARGLMGVRSRYVDTFNKSRGTPANLFHSPSIPAVNPTGPSNPKFFIPAPVASAEETIQTTGESMQGTFATDENGISLKEAIISSPPPSTSSSPSPSVSVQQFHGMGPTSTSSSSSSSSSIPIQRFPSMNNIAHNKVGAMSDGSNSLQHDSRRTASWSGGMSDAQSRTLTKDIKPLGEGLGIPFSSYVEPKLKRFSADGSNFGDDLHEVEI</sequence>
<dbReference type="InterPro" id="IPR024298">
    <property type="entry name" value="Sec16_Sec23-bd"/>
</dbReference>
<feature type="region of interest" description="Disordered" evidence="7">
    <location>
        <begin position="1193"/>
        <end position="1216"/>
    </location>
</feature>
<evidence type="ECO:0000256" key="1">
    <source>
        <dbReference type="ARBA" id="ARBA00004240"/>
    </source>
</evidence>
<dbReference type="Pfam" id="PF12932">
    <property type="entry name" value="Sec16"/>
    <property type="match status" value="1"/>
</dbReference>
<keyword evidence="6" id="KW-0333">Golgi apparatus</keyword>
<evidence type="ECO:0000256" key="5">
    <source>
        <dbReference type="ARBA" id="ARBA00022892"/>
    </source>
</evidence>
<dbReference type="PANTHER" id="PTHR13402">
    <property type="entry name" value="RGPR-RELATED"/>
    <property type="match status" value="1"/>
</dbReference>
<evidence type="ECO:0000256" key="6">
    <source>
        <dbReference type="RuleBase" id="RU364101"/>
    </source>
</evidence>
<comment type="similarity">
    <text evidence="2 6">Belongs to the SEC16 family.</text>
</comment>
<evidence type="ECO:0000313" key="10">
    <source>
        <dbReference type="EMBL" id="GAV62035.1"/>
    </source>
</evidence>
<dbReference type="Proteomes" id="UP000187406">
    <property type="component" value="Unassembled WGS sequence"/>
</dbReference>
<comment type="subcellular location">
    <subcellularLocation>
        <location evidence="1">Endoplasmic reticulum</location>
    </subcellularLocation>
    <subcellularLocation>
        <location evidence="6">Golgi apparatus membrane</location>
    </subcellularLocation>
</comment>
<dbReference type="GO" id="GO:0007030">
    <property type="term" value="P:Golgi organization"/>
    <property type="evidence" value="ECO:0007669"/>
    <property type="project" value="TreeGrafter"/>
</dbReference>
<feature type="compositionally biased region" description="Polar residues" evidence="7">
    <location>
        <begin position="448"/>
        <end position="466"/>
    </location>
</feature>
<reference evidence="11" key="1">
    <citation type="submission" date="2016-04" db="EMBL/GenBank/DDBJ databases">
        <title>Cephalotus genome sequencing.</title>
        <authorList>
            <person name="Fukushima K."/>
            <person name="Hasebe M."/>
            <person name="Fang X."/>
        </authorList>
    </citation>
    <scope>NUCLEOTIDE SEQUENCE [LARGE SCALE GENOMIC DNA]</scope>
    <source>
        <strain evidence="11">cv. St1</strain>
    </source>
</reference>
<feature type="region of interest" description="Disordered" evidence="7">
    <location>
        <begin position="1051"/>
        <end position="1104"/>
    </location>
</feature>
<feature type="compositionally biased region" description="Polar residues" evidence="7">
    <location>
        <begin position="1356"/>
        <end position="1382"/>
    </location>
</feature>
<keyword evidence="6" id="KW-0653">Protein transport</keyword>
<feature type="region of interest" description="Disordered" evidence="7">
    <location>
        <begin position="360"/>
        <end position="393"/>
    </location>
</feature>
<dbReference type="PANTHER" id="PTHR13402:SF17">
    <property type="entry name" value="PROTEIN TRANSPORT PROTEIN SEC16"/>
    <property type="match status" value="1"/>
</dbReference>